<dbReference type="SUPFAM" id="SSF52540">
    <property type="entry name" value="P-loop containing nucleoside triphosphate hydrolases"/>
    <property type="match status" value="2"/>
</dbReference>
<comment type="similarity">
    <text evidence="10">Belongs to the RecC family.</text>
</comment>
<dbReference type="EMBL" id="JBBPCO010000002">
    <property type="protein sequence ID" value="MEK8088867.1"/>
    <property type="molecule type" value="Genomic_DNA"/>
</dbReference>
<dbReference type="Gene3D" id="1.10.10.160">
    <property type="match status" value="1"/>
</dbReference>
<proteinExistence type="inferred from homology"/>
<keyword evidence="6 10" id="KW-0269">Exonuclease</keyword>
<keyword evidence="8 10" id="KW-0238">DNA-binding</keyword>
<evidence type="ECO:0000256" key="2">
    <source>
        <dbReference type="ARBA" id="ARBA00022741"/>
    </source>
</evidence>
<evidence type="ECO:0000256" key="8">
    <source>
        <dbReference type="ARBA" id="ARBA00023125"/>
    </source>
</evidence>
<dbReference type="InterPro" id="IPR006697">
    <property type="entry name" value="RecC"/>
</dbReference>
<evidence type="ECO:0000313" key="12">
    <source>
        <dbReference type="EMBL" id="MEK8088867.1"/>
    </source>
</evidence>
<evidence type="ECO:0000256" key="5">
    <source>
        <dbReference type="ARBA" id="ARBA00022806"/>
    </source>
</evidence>
<keyword evidence="4 10" id="KW-0378">Hydrolase</keyword>
<dbReference type="CDD" id="cd22353">
    <property type="entry name" value="RecC_C-like"/>
    <property type="match status" value="1"/>
</dbReference>
<evidence type="ECO:0000256" key="1">
    <source>
        <dbReference type="ARBA" id="ARBA00022722"/>
    </source>
</evidence>
<dbReference type="HAMAP" id="MF_01486">
    <property type="entry name" value="RecC"/>
    <property type="match status" value="1"/>
</dbReference>
<dbReference type="Gene3D" id="1.10.10.990">
    <property type="match status" value="1"/>
</dbReference>
<dbReference type="InterPro" id="IPR027417">
    <property type="entry name" value="P-loop_NTPase"/>
</dbReference>
<accession>A0ABU9D5Q0</accession>
<evidence type="ECO:0000256" key="4">
    <source>
        <dbReference type="ARBA" id="ARBA00022801"/>
    </source>
</evidence>
<gene>
    <name evidence="10 12" type="primary">recC</name>
    <name evidence="12" type="ORF">WOB96_03730</name>
</gene>
<dbReference type="Pfam" id="PF17946">
    <property type="entry name" value="RecC_C"/>
    <property type="match status" value="1"/>
</dbReference>
<dbReference type="PANTHER" id="PTHR30591">
    <property type="entry name" value="RECBCD ENZYME SUBUNIT RECC"/>
    <property type="match status" value="1"/>
</dbReference>
<dbReference type="Proteomes" id="UP001446205">
    <property type="component" value="Unassembled WGS sequence"/>
</dbReference>
<evidence type="ECO:0000256" key="7">
    <source>
        <dbReference type="ARBA" id="ARBA00022840"/>
    </source>
</evidence>
<sequence length="1067" mass="121030">MLRIYHGNRLETLLERLSDLCRTPLANPLAPELIITQHAGMARWLSQRLAIQQGIAANLDFPLPSAFVWRVLREQDAALPQESPFDRAVLVWRIFACLPECLAQPGFEELQHYLREDAGEFKRYQLAGQIADVFDQYLIYRPQWLLAWEAGEDDHWQAQLWRKLVGEGDTRHRAQLLTDFLTRCRQGSWNSSLPERISIFGINTLPPIYLEVLVQLSRIRDVHLFVLNPCLEYWGDLVSSRDQARLQAYWQRKGKTDASAYFPVLNEILASQGRLGREYQELLQKYAADAEVEMCFEAPDTNTLLGCLQTDILLLDGGQATGQVSIPAQDLSLQIHACHSPLREVQVLHDQLLACFESHPDLRPADIAVMCPNIERYAPYIEAVFGAASGNRYIPWAISDRSPRQEHPLLQAFLQLLQLPGSRYGVSEVLALLEVPAVLRRFGLDADGLDCLRQWVRDSGVRWGRDPAARTALGLPALSDHTWQFGLERMYLGYAMHPEDSLFMERHPYTVIEGADARHLGSLSSFIEALDSYRVLLDDDLKPAQWVELLNRLLNAFFLADDEETPLLQGIRDSLDAWLEDTGRAGFDAPLGLGVVRDALQGALRDPGARARFLAGQVNFCGMVPMRSIPFRVLCLIGLNDGDYPRIQRRPGFDLMAARPEPGDRSLREDDRYLFLECLLSTRERLYLSYVGRNQRDNSVMLPSVLVSELLDYLEVGYIGEQGRISDQLITEHPLQPFGHHYYGRETGLFSYASEWLPALPEISGEPPFIEQPLCEPEPDRRQVDLADLLRFFRNPAKFFLRDRLGIHLEEAEAALADAEPFELAGLSRYQMQSEMLARALAGEDLETYFPVLRAQGALPCGAFGQTIYQQQRQTIEDFARERVAPHLGDPCEPLEIRLRLGDFHLHGWLRGLTAAGLLSYRPAKVKASDRIGLWLQHLVLCCTPTESPNSIHIGTDQILRLAPFSDAEAQLERFLQAHWQGLREPLAFFPQCSHAYASARAAGKSAEEALASAEKLWESTPFQIGEGDSSEIRVAWRGRRPFERDFEDLAQRLLVPMCELLQKKRS</sequence>
<evidence type="ECO:0000256" key="9">
    <source>
        <dbReference type="ARBA" id="ARBA00023204"/>
    </source>
</evidence>
<keyword evidence="2 10" id="KW-0547">Nucleotide-binding</keyword>
<evidence type="ECO:0000259" key="11">
    <source>
        <dbReference type="Pfam" id="PF17946"/>
    </source>
</evidence>
<keyword evidence="3 10" id="KW-0227">DNA damage</keyword>
<dbReference type="PANTHER" id="PTHR30591:SF1">
    <property type="entry name" value="RECBCD ENZYME SUBUNIT RECC"/>
    <property type="match status" value="1"/>
</dbReference>
<evidence type="ECO:0000256" key="6">
    <source>
        <dbReference type="ARBA" id="ARBA00022839"/>
    </source>
</evidence>
<dbReference type="NCBIfam" id="TIGR01450">
    <property type="entry name" value="recC"/>
    <property type="match status" value="1"/>
</dbReference>
<dbReference type="Gene3D" id="3.40.50.10930">
    <property type="match status" value="1"/>
</dbReference>
<reference evidence="12 13" key="1">
    <citation type="submission" date="2024-04" db="EMBL/GenBank/DDBJ databases">
        <authorList>
            <person name="Abashina T."/>
            <person name="Shaikin A."/>
        </authorList>
    </citation>
    <scope>NUCLEOTIDE SEQUENCE [LARGE SCALE GENOMIC DNA]</scope>
    <source>
        <strain evidence="12 13">AAFK</strain>
    </source>
</reference>
<keyword evidence="1 10" id="KW-0540">Nuclease</keyword>
<protein>
    <recommendedName>
        <fullName evidence="10">RecBCD enzyme subunit RecC</fullName>
    </recommendedName>
    <alternativeName>
        <fullName evidence="10">Exonuclease V subunit RecC</fullName>
        <shortName evidence="10">ExoV subunit RecC</shortName>
    </alternativeName>
    <alternativeName>
        <fullName evidence="10">Helicase/nuclease RecBCD subunit RecC</fullName>
    </alternativeName>
</protein>
<dbReference type="RefSeq" id="WP_341369932.1">
    <property type="nucleotide sequence ID" value="NZ_JBBPCO010000002.1"/>
</dbReference>
<dbReference type="GO" id="GO:0008854">
    <property type="term" value="F:exodeoxyribonuclease V activity"/>
    <property type="evidence" value="ECO:0007669"/>
    <property type="project" value="UniProtKB-EC"/>
</dbReference>
<dbReference type="SUPFAM" id="SSF52980">
    <property type="entry name" value="Restriction endonuclease-like"/>
    <property type="match status" value="1"/>
</dbReference>
<keyword evidence="7 10" id="KW-0067">ATP-binding</keyword>
<dbReference type="Gene3D" id="3.40.50.300">
    <property type="entry name" value="P-loop containing nucleotide triphosphate hydrolases"/>
    <property type="match status" value="2"/>
</dbReference>
<comment type="caution">
    <text evidence="12">The sequence shown here is derived from an EMBL/GenBank/DDBJ whole genome shotgun (WGS) entry which is preliminary data.</text>
</comment>
<comment type="miscellaneous">
    <text evidence="10">In the RecBCD complex, RecB has a slow 3'-5' helicase, an exonuclease activity and loads RecA onto ssDNA, RecD has a fast 5'-3' helicase activity, while RecC stimulates the ATPase and processivity of the RecB helicase and contributes to recognition of the Chi site.</text>
</comment>
<name>A0ABU9D5Q0_9PROT</name>
<evidence type="ECO:0000313" key="13">
    <source>
        <dbReference type="Proteomes" id="UP001446205"/>
    </source>
</evidence>
<comment type="function">
    <text evidence="10">A helicase/nuclease that prepares dsDNA breaks (DSB) for recombinational DNA repair. Binds to DSBs and unwinds DNA via a highly rapid and processive ATP-dependent bidirectional helicase activity. Unwinds dsDNA until it encounters a Chi (crossover hotspot instigator) sequence from the 3' direction. Cuts ssDNA a few nucleotides 3' to the Chi site. The properties and activities of the enzyme are changed at Chi. The Chi-altered holoenzyme produces a long 3'-ssDNA overhang and facilitates RecA-binding to the ssDNA for homologous DNA recombination and repair. Holoenzyme degrades any linearized DNA that is unable to undergo homologous recombination. In the holoenzyme this subunit recognizes the wild-type Chi sequence, and when added to isolated RecB increases its ATP-dependent helicase processivity.</text>
</comment>
<dbReference type="InterPro" id="IPR011335">
    <property type="entry name" value="Restrct_endonuc-II-like"/>
</dbReference>
<keyword evidence="13" id="KW-1185">Reference proteome</keyword>
<dbReference type="PIRSF" id="PIRSF000980">
    <property type="entry name" value="RecC"/>
    <property type="match status" value="1"/>
</dbReference>
<dbReference type="InterPro" id="IPR041500">
    <property type="entry name" value="RecC_C"/>
</dbReference>
<organism evidence="12 13">
    <name type="scientific">Thermithiobacillus plumbiphilus</name>
    <dbReference type="NCBI Taxonomy" id="1729899"/>
    <lineage>
        <taxon>Bacteria</taxon>
        <taxon>Pseudomonadati</taxon>
        <taxon>Pseudomonadota</taxon>
        <taxon>Acidithiobacillia</taxon>
        <taxon>Acidithiobacillales</taxon>
        <taxon>Thermithiobacillaceae</taxon>
        <taxon>Thermithiobacillus</taxon>
    </lineage>
</organism>
<dbReference type="Pfam" id="PF04257">
    <property type="entry name" value="Exonuc_V_gamma"/>
    <property type="match status" value="1"/>
</dbReference>
<dbReference type="InterPro" id="IPR013986">
    <property type="entry name" value="DExx_box_DNA_helicase_dom_sf"/>
</dbReference>
<keyword evidence="9 10" id="KW-0234">DNA repair</keyword>
<feature type="domain" description="RecC C-terminal" evidence="11">
    <location>
        <begin position="782"/>
        <end position="1001"/>
    </location>
</feature>
<comment type="subunit">
    <text evidence="10">Heterotrimer of RecB, RecC and RecD. All subunits contribute to DNA-binding.</text>
</comment>
<evidence type="ECO:0000256" key="10">
    <source>
        <dbReference type="HAMAP-Rule" id="MF_01486"/>
    </source>
</evidence>
<evidence type="ECO:0000256" key="3">
    <source>
        <dbReference type="ARBA" id="ARBA00022763"/>
    </source>
</evidence>
<keyword evidence="5 10" id="KW-0347">Helicase</keyword>